<organism evidence="8 9">
    <name type="scientific">Saccoglossus kowalevskii</name>
    <name type="common">Acorn worm</name>
    <dbReference type="NCBI Taxonomy" id="10224"/>
    <lineage>
        <taxon>Eukaryota</taxon>
        <taxon>Metazoa</taxon>
        <taxon>Hemichordata</taxon>
        <taxon>Enteropneusta</taxon>
        <taxon>Harrimaniidae</taxon>
        <taxon>Saccoglossus</taxon>
    </lineage>
</organism>
<dbReference type="PROSITE" id="PS50262">
    <property type="entry name" value="G_PROTEIN_RECEP_F1_2"/>
    <property type="match status" value="1"/>
</dbReference>
<feature type="transmembrane region" description="Helical" evidence="6">
    <location>
        <begin position="65"/>
        <end position="84"/>
    </location>
</feature>
<sequence length="334" mass="36987">MVEFKENSTGYDVNYTAPPTGYPGPIISMPGVVVLATASVAVSLINILVITAVVVNRNLHSASNYFYASLTIAGVFIGLITIPINTWLFATFPVSQTYWTCTGMTFMQMVGLMSFVLNMLVTSFDKYYQLVHPFSYQKVMTSRKAVITSSVTWGIALLYSSAPLLGWNNVALNRQTSGCLFRYVATFEYICLTHYGIVVPCTVAIVYFNSKIICVAKQEARKIRAQKVSVTRRNDFRTGRKSTVALLIMLGMLLVGWLPFLVVVQVSAMCQHCVTDSSISGLALLALASTAIGPMTYGLRQEDYRKTMEQILIKLFCGWYCRTPPIGQRTPSNV</sequence>
<dbReference type="CDD" id="cd00637">
    <property type="entry name" value="7tm_classA_rhodopsin-like"/>
    <property type="match status" value="1"/>
</dbReference>
<keyword evidence="4 6" id="KW-1133">Transmembrane helix</keyword>
<evidence type="ECO:0000256" key="6">
    <source>
        <dbReference type="SAM" id="Phobius"/>
    </source>
</evidence>
<feature type="transmembrane region" description="Helical" evidence="6">
    <location>
        <begin position="32"/>
        <end position="53"/>
    </location>
</feature>
<feature type="transmembrane region" description="Helical" evidence="6">
    <location>
        <begin position="145"/>
        <end position="167"/>
    </location>
</feature>
<name>A0ABM0MHZ9_SACKO</name>
<evidence type="ECO:0000256" key="5">
    <source>
        <dbReference type="ARBA" id="ARBA00023136"/>
    </source>
</evidence>
<evidence type="ECO:0000313" key="9">
    <source>
        <dbReference type="RefSeq" id="XP_006819640.1"/>
    </source>
</evidence>
<dbReference type="GeneID" id="102805351"/>
<evidence type="ECO:0000256" key="1">
    <source>
        <dbReference type="ARBA" id="ARBA00004651"/>
    </source>
</evidence>
<protein>
    <submittedName>
        <fullName evidence="9">Adenosine receptor A1-like</fullName>
    </submittedName>
</protein>
<evidence type="ECO:0000313" key="8">
    <source>
        <dbReference type="Proteomes" id="UP000694865"/>
    </source>
</evidence>
<evidence type="ECO:0000256" key="4">
    <source>
        <dbReference type="ARBA" id="ARBA00022989"/>
    </source>
</evidence>
<feature type="transmembrane region" description="Helical" evidence="6">
    <location>
        <begin position="104"/>
        <end position="124"/>
    </location>
</feature>
<dbReference type="PANTHER" id="PTHR22750">
    <property type="entry name" value="G-PROTEIN COUPLED RECEPTOR"/>
    <property type="match status" value="1"/>
</dbReference>
<dbReference type="Pfam" id="PF00001">
    <property type="entry name" value="7tm_1"/>
    <property type="match status" value="1"/>
</dbReference>
<gene>
    <name evidence="9" type="primary">LOC102805351</name>
</gene>
<feature type="transmembrane region" description="Helical" evidence="6">
    <location>
        <begin position="278"/>
        <end position="299"/>
    </location>
</feature>
<accession>A0ABM0MHZ9</accession>
<evidence type="ECO:0000256" key="3">
    <source>
        <dbReference type="ARBA" id="ARBA00022692"/>
    </source>
</evidence>
<dbReference type="InterPro" id="IPR000276">
    <property type="entry name" value="GPCR_Rhodpsn"/>
</dbReference>
<feature type="transmembrane region" description="Helical" evidence="6">
    <location>
        <begin position="243"/>
        <end position="266"/>
    </location>
</feature>
<evidence type="ECO:0000259" key="7">
    <source>
        <dbReference type="PROSITE" id="PS50262"/>
    </source>
</evidence>
<dbReference type="Proteomes" id="UP000694865">
    <property type="component" value="Unplaced"/>
</dbReference>
<dbReference type="SUPFAM" id="SSF81321">
    <property type="entry name" value="Family A G protein-coupled receptor-like"/>
    <property type="match status" value="1"/>
</dbReference>
<keyword evidence="3 6" id="KW-0812">Transmembrane</keyword>
<reference evidence="9" key="1">
    <citation type="submission" date="2025-08" db="UniProtKB">
        <authorList>
            <consortium name="RefSeq"/>
        </authorList>
    </citation>
    <scope>IDENTIFICATION</scope>
    <source>
        <tissue evidence="9">Testes</tissue>
    </source>
</reference>
<keyword evidence="2" id="KW-1003">Cell membrane</keyword>
<dbReference type="Gene3D" id="1.20.1070.10">
    <property type="entry name" value="Rhodopsin 7-helix transmembrane proteins"/>
    <property type="match status" value="1"/>
</dbReference>
<dbReference type="InterPro" id="IPR017452">
    <property type="entry name" value="GPCR_Rhodpsn_7TM"/>
</dbReference>
<dbReference type="RefSeq" id="XP_006819640.1">
    <property type="nucleotide sequence ID" value="XM_006819577.1"/>
</dbReference>
<feature type="transmembrane region" description="Helical" evidence="6">
    <location>
        <begin position="187"/>
        <end position="208"/>
    </location>
</feature>
<dbReference type="PRINTS" id="PR00237">
    <property type="entry name" value="GPCRRHODOPSN"/>
</dbReference>
<evidence type="ECO:0000256" key="2">
    <source>
        <dbReference type="ARBA" id="ARBA00022475"/>
    </source>
</evidence>
<comment type="subcellular location">
    <subcellularLocation>
        <location evidence="1">Cell membrane</location>
        <topology evidence="1">Multi-pass membrane protein</topology>
    </subcellularLocation>
</comment>
<proteinExistence type="predicted"/>
<keyword evidence="8" id="KW-1185">Reference proteome</keyword>
<keyword evidence="5 6" id="KW-0472">Membrane</keyword>
<feature type="domain" description="G-protein coupled receptors family 1 profile" evidence="7">
    <location>
        <begin position="45"/>
        <end position="297"/>
    </location>
</feature>